<evidence type="ECO:0000256" key="1">
    <source>
        <dbReference type="SAM" id="Phobius"/>
    </source>
</evidence>
<feature type="transmembrane region" description="Helical" evidence="1">
    <location>
        <begin position="437"/>
        <end position="460"/>
    </location>
</feature>
<dbReference type="OrthoDB" id="2148287at2759"/>
<dbReference type="Gene3D" id="3.30.450.20">
    <property type="entry name" value="PAS domain"/>
    <property type="match status" value="1"/>
</dbReference>
<organism evidence="2 3">
    <name type="scientific">Chytriomyces confervae</name>
    <dbReference type="NCBI Taxonomy" id="246404"/>
    <lineage>
        <taxon>Eukaryota</taxon>
        <taxon>Fungi</taxon>
        <taxon>Fungi incertae sedis</taxon>
        <taxon>Chytridiomycota</taxon>
        <taxon>Chytridiomycota incertae sedis</taxon>
        <taxon>Chytridiomycetes</taxon>
        <taxon>Chytridiales</taxon>
        <taxon>Chytriomycetaceae</taxon>
        <taxon>Chytriomyces</taxon>
    </lineage>
</organism>
<sequence length="540" mass="60783">MVERDTQINSDSGRESFNSEMEKSKFKGRKCSIPVLAIVFLQTFVVASVVLIIPLVISFSAMTSSNDLSTSTGRNVANRLAVKIQRVEGSLALESIGAAIRIIHQNTLDMYKVISAYNNQSNLESLLFSFANEVKFTGYELNMYYGTQQDAFIQFQLSGHDAIWIKTPLGYNDPYCNICQTYQQNFTKADREWMVKRNCSAAYGDWDPKTFTYSNFRYDNLSYYPTRRPWYKQAAMLDADNVKVQFTPPYIYAGGTVSMIAGITAVEQPVIFIFYLINDSLPQMQNIPFFNANGRLQGVFGTDISFTDMHNSLKSYLQTPNAFMYVITRDGLLIGTSSDESIVDATGFLISANQSATPSTRITAQLFWSLLPENNKDFTLLHGEQREHEDLYFQLRALPFAPYFVIVNGAPKSDYTGDIDAVLQSLDDNLQSNVRKIIGISVGVFVAMVFISCILTYFSVSVPLAKITSIMVDATSFDFAAYKNMEKQLCSHISELATMEKVFYRMIGKFAHSIRMNQALKSTPGNESHISNAPNRSQRK</sequence>
<protein>
    <recommendedName>
        <fullName evidence="4">Cache domain-containing protein</fullName>
    </recommendedName>
</protein>
<name>A0A507EPG0_9FUNG</name>
<keyword evidence="1" id="KW-1133">Transmembrane helix</keyword>
<keyword evidence="1" id="KW-0812">Transmembrane</keyword>
<evidence type="ECO:0000313" key="2">
    <source>
        <dbReference type="EMBL" id="TPX65237.1"/>
    </source>
</evidence>
<evidence type="ECO:0008006" key="4">
    <source>
        <dbReference type="Google" id="ProtNLM"/>
    </source>
</evidence>
<dbReference type="EMBL" id="QEAP01000502">
    <property type="protein sequence ID" value="TPX65237.1"/>
    <property type="molecule type" value="Genomic_DNA"/>
</dbReference>
<proteinExistence type="predicted"/>
<keyword evidence="3" id="KW-1185">Reference proteome</keyword>
<keyword evidence="1" id="KW-0472">Membrane</keyword>
<dbReference type="Proteomes" id="UP000320333">
    <property type="component" value="Unassembled WGS sequence"/>
</dbReference>
<accession>A0A507EPG0</accession>
<reference evidence="2 3" key="1">
    <citation type="journal article" date="2019" name="Sci. Rep.">
        <title>Comparative genomics of chytrid fungi reveal insights into the obligate biotrophic and pathogenic lifestyle of Synchytrium endobioticum.</title>
        <authorList>
            <person name="van de Vossenberg B.T.L.H."/>
            <person name="Warris S."/>
            <person name="Nguyen H.D.T."/>
            <person name="van Gent-Pelzer M.P.E."/>
            <person name="Joly D.L."/>
            <person name="van de Geest H.C."/>
            <person name="Bonants P.J.M."/>
            <person name="Smith D.S."/>
            <person name="Levesque C.A."/>
            <person name="van der Lee T.A.J."/>
        </authorList>
    </citation>
    <scope>NUCLEOTIDE SEQUENCE [LARGE SCALE GENOMIC DNA]</scope>
    <source>
        <strain evidence="2 3">CBS 675.73</strain>
    </source>
</reference>
<evidence type="ECO:0000313" key="3">
    <source>
        <dbReference type="Proteomes" id="UP000320333"/>
    </source>
</evidence>
<comment type="caution">
    <text evidence="2">The sequence shown here is derived from an EMBL/GenBank/DDBJ whole genome shotgun (WGS) entry which is preliminary data.</text>
</comment>
<gene>
    <name evidence="2" type="ORF">CcCBS67573_g08193</name>
</gene>
<dbReference type="AlphaFoldDB" id="A0A507EPG0"/>
<feature type="transmembrane region" description="Helical" evidence="1">
    <location>
        <begin position="33"/>
        <end position="57"/>
    </location>
</feature>